<evidence type="ECO:0000259" key="2">
    <source>
        <dbReference type="SMART" id="SM00731"/>
    </source>
</evidence>
<feature type="domain" description="SprT-like" evidence="2">
    <location>
        <begin position="112"/>
        <end position="279"/>
    </location>
</feature>
<dbReference type="GO" id="GO:0005634">
    <property type="term" value="C:nucleus"/>
    <property type="evidence" value="ECO:0007669"/>
    <property type="project" value="TreeGrafter"/>
</dbReference>
<dbReference type="SMART" id="SM00731">
    <property type="entry name" value="SprT"/>
    <property type="match status" value="1"/>
</dbReference>
<evidence type="ECO:0000313" key="4">
    <source>
        <dbReference type="Proteomes" id="UP001445335"/>
    </source>
</evidence>
<accession>A0AAW1RV50</accession>
<dbReference type="Proteomes" id="UP001445335">
    <property type="component" value="Unassembled WGS sequence"/>
</dbReference>
<sequence>MALQGLGENLLRIFLGDVPSLPPREALRTPRRPFRDLAAGNAGAARPGADGADKPCATEPTGGLWTPVGKALPAVSTPVCTPLPRIRQSNEGGPLGTRGKAPSIAAFRRQRDALAAAAFAEFNASVFDGRLPADLAMGWNAHLKTTAGLTHYRRQACVSNVFGTILRYSARVELSAKVVDAPAKLRATLLHELCHVAAWLLPPHVAKPPHGPAFKFWAGCALRAHPELPVTTCHAYQIHAPFRWRCKSACCGREYQRHSNSIDVARQACGECRGRLVFLGRFNPDNTPMKTRAPSGFSLFVRDNFAAAKAAAGPGEPHAAVMRALSERWRSRKAALAGATAE</sequence>
<dbReference type="GO" id="GO:0006950">
    <property type="term" value="P:response to stress"/>
    <property type="evidence" value="ECO:0007669"/>
    <property type="project" value="UniProtKB-ARBA"/>
</dbReference>
<feature type="region of interest" description="Disordered" evidence="1">
    <location>
        <begin position="24"/>
        <end position="55"/>
    </location>
</feature>
<proteinExistence type="predicted"/>
<protein>
    <recommendedName>
        <fullName evidence="2">SprT-like domain-containing protein</fullName>
    </recommendedName>
</protein>
<name>A0AAW1RV50_9CHLO</name>
<dbReference type="EMBL" id="JALJOU010000021">
    <property type="protein sequence ID" value="KAK9837502.1"/>
    <property type="molecule type" value="Genomic_DNA"/>
</dbReference>
<comment type="caution">
    <text evidence="3">The sequence shown here is derived from an EMBL/GenBank/DDBJ whole genome shotgun (WGS) entry which is preliminary data.</text>
</comment>
<dbReference type="CDD" id="cd00084">
    <property type="entry name" value="HMG-box_SF"/>
    <property type="match status" value="1"/>
</dbReference>
<reference evidence="3 4" key="1">
    <citation type="journal article" date="2024" name="Nat. Commun.">
        <title>Phylogenomics reveals the evolutionary origins of lichenization in chlorophyte algae.</title>
        <authorList>
            <person name="Puginier C."/>
            <person name="Libourel C."/>
            <person name="Otte J."/>
            <person name="Skaloud P."/>
            <person name="Haon M."/>
            <person name="Grisel S."/>
            <person name="Petersen M."/>
            <person name="Berrin J.G."/>
            <person name="Delaux P.M."/>
            <person name="Dal Grande F."/>
            <person name="Keller J."/>
        </authorList>
    </citation>
    <scope>NUCLEOTIDE SEQUENCE [LARGE SCALE GENOMIC DNA]</scope>
    <source>
        <strain evidence="3 4">SAG 245.80</strain>
    </source>
</reference>
<dbReference type="PANTHER" id="PTHR23099:SF0">
    <property type="entry name" value="GERM CELL NUCLEAR ACIDIC PROTEIN"/>
    <property type="match status" value="1"/>
</dbReference>
<dbReference type="PANTHER" id="PTHR23099">
    <property type="entry name" value="TRANSCRIPTIONAL REGULATOR"/>
    <property type="match status" value="1"/>
</dbReference>
<gene>
    <name evidence="3" type="ORF">WJX81_007148</name>
</gene>
<keyword evidence="4" id="KW-1185">Reference proteome</keyword>
<dbReference type="AlphaFoldDB" id="A0AAW1RV50"/>
<dbReference type="InterPro" id="IPR006640">
    <property type="entry name" value="SprT-like_domain"/>
</dbReference>
<feature type="compositionally biased region" description="Low complexity" evidence="1">
    <location>
        <begin position="38"/>
        <end position="50"/>
    </location>
</feature>
<dbReference type="Pfam" id="PF10263">
    <property type="entry name" value="SprT-like"/>
    <property type="match status" value="1"/>
</dbReference>
<evidence type="ECO:0000256" key="1">
    <source>
        <dbReference type="SAM" id="MobiDB-lite"/>
    </source>
</evidence>
<evidence type="ECO:0000313" key="3">
    <source>
        <dbReference type="EMBL" id="KAK9837502.1"/>
    </source>
</evidence>
<organism evidence="3 4">
    <name type="scientific">Elliptochloris bilobata</name>
    <dbReference type="NCBI Taxonomy" id="381761"/>
    <lineage>
        <taxon>Eukaryota</taxon>
        <taxon>Viridiplantae</taxon>
        <taxon>Chlorophyta</taxon>
        <taxon>core chlorophytes</taxon>
        <taxon>Trebouxiophyceae</taxon>
        <taxon>Trebouxiophyceae incertae sedis</taxon>
        <taxon>Elliptochloris clade</taxon>
        <taxon>Elliptochloris</taxon>
    </lineage>
</organism>